<feature type="compositionally biased region" description="Low complexity" evidence="1">
    <location>
        <begin position="329"/>
        <end position="344"/>
    </location>
</feature>
<evidence type="ECO:0000313" key="2">
    <source>
        <dbReference type="EMBL" id="KAF2730050.1"/>
    </source>
</evidence>
<evidence type="ECO:0000313" key="3">
    <source>
        <dbReference type="Proteomes" id="UP000799444"/>
    </source>
</evidence>
<feature type="region of interest" description="Disordered" evidence="1">
    <location>
        <begin position="305"/>
        <end position="364"/>
    </location>
</feature>
<proteinExistence type="predicted"/>
<comment type="caution">
    <text evidence="2">The sequence shown here is derived from an EMBL/GenBank/DDBJ whole genome shotgun (WGS) entry which is preliminary data.</text>
</comment>
<feature type="region of interest" description="Disordered" evidence="1">
    <location>
        <begin position="79"/>
        <end position="132"/>
    </location>
</feature>
<dbReference type="EMBL" id="ML996227">
    <property type="protein sequence ID" value="KAF2730050.1"/>
    <property type="molecule type" value="Genomic_DNA"/>
</dbReference>
<accession>A0A9P4UZC1</accession>
<protein>
    <submittedName>
        <fullName evidence="2">Uncharacterized protein</fullName>
    </submittedName>
</protein>
<gene>
    <name evidence="2" type="ORF">EJ04DRAFT_515500</name>
</gene>
<dbReference type="AlphaFoldDB" id="A0A9P4UZC1"/>
<feature type="compositionally biased region" description="Basic residues" evidence="1">
    <location>
        <begin position="84"/>
        <end position="96"/>
    </location>
</feature>
<organism evidence="2 3">
    <name type="scientific">Polyplosphaeria fusca</name>
    <dbReference type="NCBI Taxonomy" id="682080"/>
    <lineage>
        <taxon>Eukaryota</taxon>
        <taxon>Fungi</taxon>
        <taxon>Dikarya</taxon>
        <taxon>Ascomycota</taxon>
        <taxon>Pezizomycotina</taxon>
        <taxon>Dothideomycetes</taxon>
        <taxon>Pleosporomycetidae</taxon>
        <taxon>Pleosporales</taxon>
        <taxon>Tetraplosphaeriaceae</taxon>
        <taxon>Polyplosphaeria</taxon>
    </lineage>
</organism>
<name>A0A9P4UZC1_9PLEO</name>
<reference evidence="2" key="1">
    <citation type="journal article" date="2020" name="Stud. Mycol.">
        <title>101 Dothideomycetes genomes: a test case for predicting lifestyles and emergence of pathogens.</title>
        <authorList>
            <person name="Haridas S."/>
            <person name="Albert R."/>
            <person name="Binder M."/>
            <person name="Bloem J."/>
            <person name="Labutti K."/>
            <person name="Salamov A."/>
            <person name="Andreopoulos B."/>
            <person name="Baker S."/>
            <person name="Barry K."/>
            <person name="Bills G."/>
            <person name="Bluhm B."/>
            <person name="Cannon C."/>
            <person name="Castanera R."/>
            <person name="Culley D."/>
            <person name="Daum C."/>
            <person name="Ezra D."/>
            <person name="Gonzalez J."/>
            <person name="Henrissat B."/>
            <person name="Kuo A."/>
            <person name="Liang C."/>
            <person name="Lipzen A."/>
            <person name="Lutzoni F."/>
            <person name="Magnuson J."/>
            <person name="Mondo S."/>
            <person name="Nolan M."/>
            <person name="Ohm R."/>
            <person name="Pangilinan J."/>
            <person name="Park H.-J."/>
            <person name="Ramirez L."/>
            <person name="Alfaro M."/>
            <person name="Sun H."/>
            <person name="Tritt A."/>
            <person name="Yoshinaga Y."/>
            <person name="Zwiers L.-H."/>
            <person name="Turgeon B."/>
            <person name="Goodwin S."/>
            <person name="Spatafora J."/>
            <person name="Crous P."/>
            <person name="Grigoriev I."/>
        </authorList>
    </citation>
    <scope>NUCLEOTIDE SEQUENCE</scope>
    <source>
        <strain evidence="2">CBS 125425</strain>
    </source>
</reference>
<keyword evidence="3" id="KW-1185">Reference proteome</keyword>
<dbReference type="OrthoDB" id="5316527at2759"/>
<evidence type="ECO:0000256" key="1">
    <source>
        <dbReference type="SAM" id="MobiDB-lite"/>
    </source>
</evidence>
<feature type="compositionally biased region" description="Acidic residues" evidence="1">
    <location>
        <begin position="105"/>
        <end position="132"/>
    </location>
</feature>
<sequence length="455" mass="51564">MFKAQVLRRSFSLFNRGPSARIIRKAVRDGHDTIHIQRVRLRKPLLSRSRIFGTILTIAGTYQFLRWLDQEDDEEVQEREERERKKKTKQLLRQLKRGGPGLGQGEEDGEEVEEEEGVDDEEEGEDGEDEDDDEALLFLPTGFSRAKPQYFYKGSDPEWQEFVRIAPDRKRIEQIRGKLVAMVREMAARSPGYTARLGKINTNKGGIWIEVRFPDGPPIEYERPGYEITDDLELRKSTRPVEAVHHRRLNNLLVPTATAKAFYVDTKEKAGRQWQELRKYLGWQEQEKDVKVSITILEPSAAEPGKLTKLTRKKASPDTPEGVTASPKSADPPQTDPSPSSSPAASPPPKDSTSPLSHPAYEKLGLNALPNPTALTLDLSTFRRTFRRHHQFPHAVFEAPRGTFIVSGLVEVIGEKAKMTVDVQGAYDPREGRYVTVSIKLRSVMDYKQRPKGGS</sequence>
<dbReference type="Proteomes" id="UP000799444">
    <property type="component" value="Unassembled WGS sequence"/>
</dbReference>